<name>A0ABT9RTT8_9MICC</name>
<sequence length="195" mass="21934">MAYMEGPRYDQHHPTAEPRRPKSEEGLARDLQSLAAKDTNGRRTWRQGCQKHKCKPPNVNHAPVRKSLQYHLCWTSRLPRPGCETGPTRRYVEQGVRSCPRAKTFSRPFLRTASQPSPIRPGRSTLGTPDSFPRADGPCVGRSGVWLGGWNLLFTAGRGLPVTRRSRMTCRRRLVLRIEQGPKPGAQCEVSVRVG</sequence>
<comment type="caution">
    <text evidence="2">The sequence shown here is derived from an EMBL/GenBank/DDBJ whole genome shotgun (WGS) entry which is preliminary data.</text>
</comment>
<accession>A0ABT9RTT8</accession>
<dbReference type="Proteomes" id="UP001226577">
    <property type="component" value="Unassembled WGS sequence"/>
</dbReference>
<proteinExistence type="predicted"/>
<feature type="region of interest" description="Disordered" evidence="1">
    <location>
        <begin position="114"/>
        <end position="133"/>
    </location>
</feature>
<evidence type="ECO:0000313" key="2">
    <source>
        <dbReference type="EMBL" id="MDP9888658.1"/>
    </source>
</evidence>
<feature type="compositionally biased region" description="Basic and acidic residues" evidence="1">
    <location>
        <begin position="7"/>
        <end position="25"/>
    </location>
</feature>
<organism evidence="2 3">
    <name type="scientific">Pseudarthrobacter enclensis</name>
    <dbReference type="NCBI Taxonomy" id="993070"/>
    <lineage>
        <taxon>Bacteria</taxon>
        <taxon>Bacillati</taxon>
        <taxon>Actinomycetota</taxon>
        <taxon>Actinomycetes</taxon>
        <taxon>Micrococcales</taxon>
        <taxon>Micrococcaceae</taxon>
        <taxon>Pseudarthrobacter</taxon>
    </lineage>
</organism>
<protein>
    <submittedName>
        <fullName evidence="2">Uncharacterized protein</fullName>
    </submittedName>
</protein>
<reference evidence="2 3" key="1">
    <citation type="submission" date="2023-07" db="EMBL/GenBank/DDBJ databases">
        <title>Sorghum-associated microbial communities from plants grown in Nebraska, USA.</title>
        <authorList>
            <person name="Schachtman D."/>
        </authorList>
    </citation>
    <scope>NUCLEOTIDE SEQUENCE [LARGE SCALE GENOMIC DNA]</scope>
    <source>
        <strain evidence="2 3">CC222</strain>
    </source>
</reference>
<keyword evidence="3" id="KW-1185">Reference proteome</keyword>
<dbReference type="EMBL" id="JAUSRE010000010">
    <property type="protein sequence ID" value="MDP9888658.1"/>
    <property type="molecule type" value="Genomic_DNA"/>
</dbReference>
<feature type="region of interest" description="Disordered" evidence="1">
    <location>
        <begin position="1"/>
        <end position="25"/>
    </location>
</feature>
<gene>
    <name evidence="2" type="ORF">J2X98_002251</name>
</gene>
<evidence type="ECO:0000256" key="1">
    <source>
        <dbReference type="SAM" id="MobiDB-lite"/>
    </source>
</evidence>
<evidence type="ECO:0000313" key="3">
    <source>
        <dbReference type="Proteomes" id="UP001226577"/>
    </source>
</evidence>